<dbReference type="InParanoid" id="A0A401H3J9"/>
<evidence type="ECO:0000313" key="2">
    <source>
        <dbReference type="Proteomes" id="UP000287166"/>
    </source>
</evidence>
<reference evidence="1 2" key="1">
    <citation type="journal article" date="2018" name="Sci. Rep.">
        <title>Genome sequence of the cauliflower mushroom Sparassis crispa (Hanabiratake) and its association with beneficial usage.</title>
        <authorList>
            <person name="Kiyama R."/>
            <person name="Furutani Y."/>
            <person name="Kawaguchi K."/>
            <person name="Nakanishi T."/>
        </authorList>
    </citation>
    <scope>NUCLEOTIDE SEQUENCE [LARGE SCALE GENOMIC DNA]</scope>
</reference>
<name>A0A401H3J9_9APHY</name>
<organism evidence="1 2">
    <name type="scientific">Sparassis crispa</name>
    <dbReference type="NCBI Taxonomy" id="139825"/>
    <lineage>
        <taxon>Eukaryota</taxon>
        <taxon>Fungi</taxon>
        <taxon>Dikarya</taxon>
        <taxon>Basidiomycota</taxon>
        <taxon>Agaricomycotina</taxon>
        <taxon>Agaricomycetes</taxon>
        <taxon>Polyporales</taxon>
        <taxon>Sparassidaceae</taxon>
        <taxon>Sparassis</taxon>
    </lineage>
</organism>
<gene>
    <name evidence="1" type="ORF">SCP_1403890</name>
</gene>
<dbReference type="AlphaFoldDB" id="A0A401H3J9"/>
<dbReference type="EMBL" id="BFAD01000014">
    <property type="protein sequence ID" value="GBE88981.1"/>
    <property type="molecule type" value="Genomic_DNA"/>
</dbReference>
<dbReference type="Proteomes" id="UP000287166">
    <property type="component" value="Unassembled WGS sequence"/>
</dbReference>
<protein>
    <submittedName>
        <fullName evidence="1">Uncharacterized protein</fullName>
    </submittedName>
</protein>
<proteinExistence type="predicted"/>
<dbReference type="OrthoDB" id="419598at2759"/>
<dbReference type="GeneID" id="38785898"/>
<accession>A0A401H3J9</accession>
<evidence type="ECO:0000313" key="1">
    <source>
        <dbReference type="EMBL" id="GBE88981.1"/>
    </source>
</evidence>
<dbReference type="RefSeq" id="XP_027619894.1">
    <property type="nucleotide sequence ID" value="XM_027764093.1"/>
</dbReference>
<sequence length="122" mass="13971">MYPLKYCRALWILKISPKSRVSSFSILCPTTRYEQTGQNCTLEDVAKEISTRLGKQVVCKPVSSEEVLPKSTLQHVELLSDLVTEGMDRMLYYYNRSLNILRWVLGRGPTTWAALLCRDIQG</sequence>
<keyword evidence="2" id="KW-1185">Reference proteome</keyword>
<dbReference type="STRING" id="139825.A0A401H3J9"/>
<comment type="caution">
    <text evidence="1">The sequence shown here is derived from an EMBL/GenBank/DDBJ whole genome shotgun (WGS) entry which is preliminary data.</text>
</comment>